<protein>
    <submittedName>
        <fullName evidence="1">Uncharacterized protein</fullName>
    </submittedName>
</protein>
<sequence>MSMEFSHQMRGIAKSTRVCIQVEWQLQSLTLQCSTSDTLGPLL</sequence>
<name>D7TA56_VITVI</name>
<keyword evidence="2" id="KW-1185">Reference proteome</keyword>
<reference evidence="2" key="1">
    <citation type="journal article" date="2007" name="Nature">
        <title>The grapevine genome sequence suggests ancestral hexaploidization in major angiosperm phyla.</title>
        <authorList>
            <consortium name="The French-Italian Public Consortium for Grapevine Genome Characterization."/>
            <person name="Jaillon O."/>
            <person name="Aury J.-M."/>
            <person name="Noel B."/>
            <person name="Policriti A."/>
            <person name="Clepet C."/>
            <person name="Casagrande A."/>
            <person name="Choisne N."/>
            <person name="Aubourg S."/>
            <person name="Vitulo N."/>
            <person name="Jubin C."/>
            <person name="Vezzi A."/>
            <person name="Legeai F."/>
            <person name="Hugueney P."/>
            <person name="Dasilva C."/>
            <person name="Horner D."/>
            <person name="Mica E."/>
            <person name="Jublot D."/>
            <person name="Poulain J."/>
            <person name="Bruyere C."/>
            <person name="Billault A."/>
            <person name="Segurens B."/>
            <person name="Gouyvenoux M."/>
            <person name="Ugarte E."/>
            <person name="Cattonaro F."/>
            <person name="Anthouard V."/>
            <person name="Vico V."/>
            <person name="Del Fabbro C."/>
            <person name="Alaux M."/>
            <person name="Di Gaspero G."/>
            <person name="Dumas V."/>
            <person name="Felice N."/>
            <person name="Paillard S."/>
            <person name="Juman I."/>
            <person name="Moroldo M."/>
            <person name="Scalabrin S."/>
            <person name="Canaguier A."/>
            <person name="Le Clainche I."/>
            <person name="Malacrida G."/>
            <person name="Durand E."/>
            <person name="Pesole G."/>
            <person name="Laucou V."/>
            <person name="Chatelet P."/>
            <person name="Merdinoglu D."/>
            <person name="Delledonne M."/>
            <person name="Pezzotti M."/>
            <person name="Lecharny A."/>
            <person name="Scarpelli C."/>
            <person name="Artiguenave F."/>
            <person name="Pe M.E."/>
            <person name="Valle G."/>
            <person name="Morgante M."/>
            <person name="Caboche M."/>
            <person name="Adam-Blondon A.-F."/>
            <person name="Weissenbach J."/>
            <person name="Quetier F."/>
            <person name="Wincker P."/>
        </authorList>
    </citation>
    <scope>NUCLEOTIDE SEQUENCE [LARGE SCALE GENOMIC DNA]</scope>
    <source>
        <strain evidence="2">cv. Pinot noir / PN40024</strain>
    </source>
</reference>
<proteinExistence type="predicted"/>
<dbReference type="InParanoid" id="D7TA56"/>
<dbReference type="AlphaFoldDB" id="D7TA56"/>
<dbReference type="PaxDb" id="29760-VIT_01s0010g00120.t01"/>
<evidence type="ECO:0000313" key="2">
    <source>
        <dbReference type="Proteomes" id="UP000009183"/>
    </source>
</evidence>
<dbReference type="Proteomes" id="UP000009183">
    <property type="component" value="Chromosome 1"/>
</dbReference>
<dbReference type="EMBL" id="FN595754">
    <property type="protein sequence ID" value="CBI27378.3"/>
    <property type="molecule type" value="Genomic_DNA"/>
</dbReference>
<gene>
    <name evidence="1" type="ordered locus">VIT_01s0010g00120</name>
</gene>
<evidence type="ECO:0000313" key="1">
    <source>
        <dbReference type="EMBL" id="CBI27378.3"/>
    </source>
</evidence>
<accession>D7TA56</accession>
<dbReference type="HOGENOM" id="CLU_3243208_0_0_1"/>
<organism evidence="1 2">
    <name type="scientific">Vitis vinifera</name>
    <name type="common">Grape</name>
    <dbReference type="NCBI Taxonomy" id="29760"/>
    <lineage>
        <taxon>Eukaryota</taxon>
        <taxon>Viridiplantae</taxon>
        <taxon>Streptophyta</taxon>
        <taxon>Embryophyta</taxon>
        <taxon>Tracheophyta</taxon>
        <taxon>Spermatophyta</taxon>
        <taxon>Magnoliopsida</taxon>
        <taxon>eudicotyledons</taxon>
        <taxon>Gunneridae</taxon>
        <taxon>Pentapetalae</taxon>
        <taxon>rosids</taxon>
        <taxon>Vitales</taxon>
        <taxon>Vitaceae</taxon>
        <taxon>Viteae</taxon>
        <taxon>Vitis</taxon>
    </lineage>
</organism>